<feature type="compositionally biased region" description="Low complexity" evidence="1">
    <location>
        <begin position="1052"/>
        <end position="1069"/>
    </location>
</feature>
<name>A0A9W6ZUN3_9STRA</name>
<sequence length="1315" mass="147917">MVAPTLTTGKSLRSMRKGAPRDVGGRVGESGGSTRKFNRGKSGSATKTPNQTPVMDERDEGKKSRTTLASKRSTVRQVRSISGDSIDSIGREITSSPVPRSPMRRFTRNRSSEEEKGTQGKDLGASIIRTSPKSNQSDVSPPRFVAKPISPHHPQNFRNASKFREEREKRELATKLRSPREKQISPRKNGAEEKWEEGKRSNDVDGNNDDDDDDASWDGRDSDDSDDDIDDNGKSKVFKPFANGSANSSSPWKSPSLDKPSKKSIVNPPALNLNFSKLSGHTEEEAEPKKSSESESDTSETPKSKGLTRQRSSSMLIMPSTSKQGFVKTVEATSEKTDANPKKPINRRASIAHGTGGGRGAKLNRRGSISGVFSIETGFDFSGKSNLAFGTEVLTPKIAVPKMFREKAESPTFQGKRMNRRGSISNFFTGSGFIGNSLGGSFDAQEADKAEHHRKRSLLKIGTNKILGLGHHTTSPEHHGEHDGEHHRKRSMLKIGTHKLLEKMGIEGRESPSNSPEGRERSGRERSGKRKSLRERSGRERSGRERSGRERSGRRKKADSGDESQKGAPKGGAPRRRSLKQKKKKAGFKDDIEEVIEDGGGGFVGDDDEDESGSNYSDGSQSWSEDESDIEDDHFGEVTVANDFWSHNAVKLTGGDKGRVRNTVRLDPYNVKRALDPETWNSIRYMEGVVVESGNGKIHGYYSCIICEDRIIFLPLSGVKFTEVVFREFGISGHIIMVPANEIMSCGYMRGEENTGLLWGNNEWNARSLHIKLNLLSEVDGESSSRPHKLSGQMHIYSYEQNSKVMFHICRMWIDCFTRMKARIPLVKEESEIEMANGFLDECERIVDTGKRNYQDHIHAMSYLASELINDTTLKHLFFSRTHMLSFAFHCIKEFEEDMAFEKGSKTRCLLLLRRIVVCFKLIYSALFNSTAVPARYQFYFLGDTMLNHVAWYTHDFHAFTQHFVASTGFTPAKLTINDVKKLTNLRTIRRSMGMHTKAKRPGLMTRDSMNAILDLDAIREELAEEEYGRRKGTRPGKPRKTLREKRKSGTQQKSPTSSPRSPRNPRQSAGDTSPRLSPRSVEENKEMFFILSDALLDYQVAVLVQLQDMVTNYNLECHNLQGRFVHEQRETVATKVKQAHEGFAEIEFNIGPFFDVIFQRMITLIDDIKSVDGSFAPTQSILDKLERLNFMRPNMSPRGHQTMEEISEMEGTKGLHKLNQPTIAMYNYSRLLYNLVNDDLFTREEAKMSGEEEIKTFIGNKENISFFRRSGDVHLQLAVSFIKKTQNWMGIKGMGDDDLVEGGMFDINDDFDIE</sequence>
<dbReference type="OrthoDB" id="204803at2759"/>
<feature type="compositionally biased region" description="Basic and acidic residues" evidence="1">
    <location>
        <begin position="280"/>
        <end position="293"/>
    </location>
</feature>
<keyword evidence="3" id="KW-1185">Reference proteome</keyword>
<evidence type="ECO:0000256" key="1">
    <source>
        <dbReference type="SAM" id="MobiDB-lite"/>
    </source>
</evidence>
<feature type="compositionally biased region" description="Acidic residues" evidence="1">
    <location>
        <begin position="206"/>
        <end position="216"/>
    </location>
</feature>
<accession>A0A9W6ZUN3</accession>
<dbReference type="Proteomes" id="UP001165082">
    <property type="component" value="Unassembled WGS sequence"/>
</dbReference>
<feature type="region of interest" description="Disordered" evidence="1">
    <location>
        <begin position="464"/>
        <end position="490"/>
    </location>
</feature>
<feature type="region of interest" description="Disordered" evidence="1">
    <location>
        <begin position="1027"/>
        <end position="1080"/>
    </location>
</feature>
<protein>
    <submittedName>
        <fullName evidence="2">Uncharacterized protein</fullName>
    </submittedName>
</protein>
<feature type="compositionally biased region" description="Polar residues" evidence="1">
    <location>
        <begin position="1"/>
        <end position="11"/>
    </location>
</feature>
<evidence type="ECO:0000313" key="2">
    <source>
        <dbReference type="EMBL" id="GMH57667.1"/>
    </source>
</evidence>
<feature type="compositionally biased region" description="Polar residues" evidence="1">
    <location>
        <begin position="41"/>
        <end position="53"/>
    </location>
</feature>
<feature type="compositionally biased region" description="Basic and acidic residues" evidence="1">
    <location>
        <begin position="517"/>
        <end position="526"/>
    </location>
</feature>
<feature type="compositionally biased region" description="Basic and acidic residues" evidence="1">
    <location>
        <begin position="534"/>
        <end position="551"/>
    </location>
</feature>
<feature type="compositionally biased region" description="Polar residues" evidence="1">
    <location>
        <begin position="128"/>
        <end position="139"/>
    </location>
</feature>
<organism evidence="2 3">
    <name type="scientific">Triparma retinervis</name>
    <dbReference type="NCBI Taxonomy" id="2557542"/>
    <lineage>
        <taxon>Eukaryota</taxon>
        <taxon>Sar</taxon>
        <taxon>Stramenopiles</taxon>
        <taxon>Ochrophyta</taxon>
        <taxon>Bolidophyceae</taxon>
        <taxon>Parmales</taxon>
        <taxon>Triparmaceae</taxon>
        <taxon>Triparma</taxon>
    </lineage>
</organism>
<feature type="compositionally biased region" description="Polar residues" evidence="1">
    <location>
        <begin position="307"/>
        <end position="324"/>
    </location>
</feature>
<feature type="region of interest" description="Disordered" evidence="1">
    <location>
        <begin position="1"/>
        <end position="365"/>
    </location>
</feature>
<evidence type="ECO:0000313" key="3">
    <source>
        <dbReference type="Proteomes" id="UP001165082"/>
    </source>
</evidence>
<reference evidence="2" key="1">
    <citation type="submission" date="2022-07" db="EMBL/GenBank/DDBJ databases">
        <title>Genome analysis of Parmales, a sister group of diatoms, reveals the evolutionary specialization of diatoms from phago-mixotrophs to photoautotrophs.</title>
        <authorList>
            <person name="Ban H."/>
            <person name="Sato S."/>
            <person name="Yoshikawa S."/>
            <person name="Kazumasa Y."/>
            <person name="Nakamura Y."/>
            <person name="Ichinomiya M."/>
            <person name="Saitoh K."/>
            <person name="Sato N."/>
            <person name="Blanc-Mathieu R."/>
            <person name="Endo H."/>
            <person name="Kuwata A."/>
            <person name="Ogata H."/>
        </authorList>
    </citation>
    <scope>NUCLEOTIDE SEQUENCE</scope>
</reference>
<dbReference type="EMBL" id="BRXZ01000928">
    <property type="protein sequence ID" value="GMH57667.1"/>
    <property type="molecule type" value="Genomic_DNA"/>
</dbReference>
<feature type="compositionally biased region" description="Basic residues" evidence="1">
    <location>
        <begin position="1031"/>
        <end position="1049"/>
    </location>
</feature>
<feature type="region of interest" description="Disordered" evidence="1">
    <location>
        <begin position="504"/>
        <end position="629"/>
    </location>
</feature>
<gene>
    <name evidence="2" type="ORF">TrRE_jg4492</name>
</gene>
<feature type="compositionally biased region" description="Basic and acidic residues" evidence="1">
    <location>
        <begin position="110"/>
        <end position="119"/>
    </location>
</feature>
<comment type="caution">
    <text evidence="2">The sequence shown here is derived from an EMBL/GenBank/DDBJ whole genome shotgun (WGS) entry which is preliminary data.</text>
</comment>
<proteinExistence type="predicted"/>
<feature type="compositionally biased region" description="Low complexity" evidence="1">
    <location>
        <begin position="245"/>
        <end position="258"/>
    </location>
</feature>
<feature type="compositionally biased region" description="Polar residues" evidence="1">
    <location>
        <begin position="66"/>
        <end position="79"/>
    </location>
</feature>
<feature type="compositionally biased region" description="Basic residues" evidence="1">
    <location>
        <begin position="573"/>
        <end position="586"/>
    </location>
</feature>
<feature type="compositionally biased region" description="Basic and acidic residues" evidence="1">
    <location>
        <begin position="474"/>
        <end position="486"/>
    </location>
</feature>
<feature type="compositionally biased region" description="Basic and acidic residues" evidence="1">
    <location>
        <begin position="162"/>
        <end position="203"/>
    </location>
</feature>